<dbReference type="Proteomes" id="UP000320235">
    <property type="component" value="Unassembled WGS sequence"/>
</dbReference>
<dbReference type="OrthoDB" id="5083054at2"/>
<reference evidence="2 3" key="1">
    <citation type="submission" date="2019-06" db="EMBL/GenBank/DDBJ databases">
        <title>Sequencing the genomes of 1000 actinobacteria strains.</title>
        <authorList>
            <person name="Klenk H.-P."/>
        </authorList>
    </citation>
    <scope>NUCLEOTIDE SEQUENCE [LARGE SCALE GENOMIC DNA]</scope>
    <source>
        <strain evidence="2 3">DSM 105492</strain>
    </source>
</reference>
<dbReference type="AlphaFoldDB" id="A0A543ERY5"/>
<accession>A0A543ERY5</accession>
<organism evidence="2 3">
    <name type="scientific">Microbacterium kyungheense</name>
    <dbReference type="NCBI Taxonomy" id="1263636"/>
    <lineage>
        <taxon>Bacteria</taxon>
        <taxon>Bacillati</taxon>
        <taxon>Actinomycetota</taxon>
        <taxon>Actinomycetes</taxon>
        <taxon>Micrococcales</taxon>
        <taxon>Microbacteriaceae</taxon>
        <taxon>Microbacterium</taxon>
    </lineage>
</organism>
<dbReference type="EMBL" id="VFPE01000004">
    <property type="protein sequence ID" value="TQM24354.1"/>
    <property type="molecule type" value="Genomic_DNA"/>
</dbReference>
<evidence type="ECO:0000256" key="1">
    <source>
        <dbReference type="SAM" id="MobiDB-lite"/>
    </source>
</evidence>
<comment type="caution">
    <text evidence="2">The sequence shown here is derived from an EMBL/GenBank/DDBJ whole genome shotgun (WGS) entry which is preliminary data.</text>
</comment>
<feature type="region of interest" description="Disordered" evidence="1">
    <location>
        <begin position="76"/>
        <end position="102"/>
    </location>
</feature>
<evidence type="ECO:0008006" key="4">
    <source>
        <dbReference type="Google" id="ProtNLM"/>
    </source>
</evidence>
<proteinExistence type="predicted"/>
<dbReference type="RefSeq" id="WP_141895402.1">
    <property type="nucleotide sequence ID" value="NZ_BAABLH010000016.1"/>
</dbReference>
<gene>
    <name evidence="2" type="ORF">FB391_2867</name>
</gene>
<name>A0A543ERY5_9MICO</name>
<keyword evidence="3" id="KW-1185">Reference proteome</keyword>
<sequence length="133" mass="14653">MKIVASADWRDAVPFENPVLVADVVPGEPTRCFACGPDSELLPRTELWAYKHRHPKNHDGYVRFYCAFHVPEAPPKPQVAAPAPAARAKASRPAAERRAPKPVVPERIRTMCPNCFVEVSATGECGMCGWSEN</sequence>
<protein>
    <recommendedName>
        <fullName evidence="4">Glucose-6-phosphate dehydrogenase</fullName>
    </recommendedName>
</protein>
<evidence type="ECO:0000313" key="3">
    <source>
        <dbReference type="Proteomes" id="UP000320235"/>
    </source>
</evidence>
<evidence type="ECO:0000313" key="2">
    <source>
        <dbReference type="EMBL" id="TQM24354.1"/>
    </source>
</evidence>
<feature type="compositionally biased region" description="Low complexity" evidence="1">
    <location>
        <begin position="78"/>
        <end position="93"/>
    </location>
</feature>